<accession>A0A0L6UKG0</accession>
<comment type="caution">
    <text evidence="1">The sequence shown here is derived from an EMBL/GenBank/DDBJ whole genome shotgun (WGS) entry which is preliminary data.</text>
</comment>
<evidence type="ECO:0000313" key="2">
    <source>
        <dbReference type="Proteomes" id="UP000037035"/>
    </source>
</evidence>
<sequence length="53" mass="5895">MTGLLKLRGAFTAINTPVAPLGDANNAELQMLLLLKIDSMTHNNRWQSCSNYF</sequence>
<dbReference type="AlphaFoldDB" id="A0A0L6UKG0"/>
<dbReference type="VEuPathDB" id="FungiDB:VP01_5426g3"/>
<name>A0A0L6UKG0_9BASI</name>
<reference evidence="1 2" key="1">
    <citation type="submission" date="2015-08" db="EMBL/GenBank/DDBJ databases">
        <title>Next Generation Sequencing and Analysis of the Genome of Puccinia sorghi L Schw, the Causal Agent of Maize Common Rust.</title>
        <authorList>
            <person name="Rochi L."/>
            <person name="Burguener G."/>
            <person name="Darino M."/>
            <person name="Turjanski A."/>
            <person name="Kreff E."/>
            <person name="Dieguez M.J."/>
            <person name="Sacco F."/>
        </authorList>
    </citation>
    <scope>NUCLEOTIDE SEQUENCE [LARGE SCALE GENOMIC DNA]</scope>
    <source>
        <strain evidence="1 2">RO10H11247</strain>
    </source>
</reference>
<gene>
    <name evidence="1" type="ORF">VP01_5426g3</name>
</gene>
<proteinExistence type="predicted"/>
<protein>
    <submittedName>
        <fullName evidence="1">Uncharacterized protein</fullName>
    </submittedName>
</protein>
<dbReference type="EMBL" id="LAVV01010638">
    <property type="protein sequence ID" value="KNZ48762.1"/>
    <property type="molecule type" value="Genomic_DNA"/>
</dbReference>
<organism evidence="1 2">
    <name type="scientific">Puccinia sorghi</name>
    <dbReference type="NCBI Taxonomy" id="27349"/>
    <lineage>
        <taxon>Eukaryota</taxon>
        <taxon>Fungi</taxon>
        <taxon>Dikarya</taxon>
        <taxon>Basidiomycota</taxon>
        <taxon>Pucciniomycotina</taxon>
        <taxon>Pucciniomycetes</taxon>
        <taxon>Pucciniales</taxon>
        <taxon>Pucciniaceae</taxon>
        <taxon>Puccinia</taxon>
    </lineage>
</organism>
<dbReference type="Proteomes" id="UP000037035">
    <property type="component" value="Unassembled WGS sequence"/>
</dbReference>
<evidence type="ECO:0000313" key="1">
    <source>
        <dbReference type="EMBL" id="KNZ48762.1"/>
    </source>
</evidence>
<keyword evidence="2" id="KW-1185">Reference proteome</keyword>